<proteinExistence type="inferred from homology"/>
<dbReference type="PANTHER" id="PTHR22935">
    <property type="entry name" value="PENICILLIN-BINDING PROTEIN"/>
    <property type="match status" value="1"/>
</dbReference>
<keyword evidence="4" id="KW-0378">Hydrolase</keyword>
<evidence type="ECO:0000256" key="2">
    <source>
        <dbReference type="SAM" id="SignalP"/>
    </source>
</evidence>
<dbReference type="EC" id="3.4.-.-" evidence="4"/>
<dbReference type="InterPro" id="IPR012338">
    <property type="entry name" value="Beta-lactam/transpept-like"/>
</dbReference>
<sequence length="373" mass="38199">MNATLLGCALLVAAGASAASPATNQQVDSAAALMFAATGAPGMVIAVVRDDSVIVRGYGESAAGSGRKPDGNSLLRINSTSKVLAAEAMVMLADEGKLRLSDPLQRYAEPGFKVPELSKHRPITLLSLATHTSGLARATDVAAPPHAAPNTWPDRAGRWGWLARQQPRTAPGEAALYSNVGFDLLADALAAAAGQPYTELLRERVTAPLGMHDTTATPNAGQCARLLGGAADGPTGPCSDTSATAGTAGMYSTANDMATWMQHLLGVRQAMPHALKAIAQAAYVQRQELASIEGLDQAGPASGMGLGWVHLAASAKAPGMLQKTGGGGGFMNYMVLVPGRKVGIFVAVTKADRPMAAEMARSANELAAALAPQ</sequence>
<dbReference type="InterPro" id="IPR001466">
    <property type="entry name" value="Beta-lactam-related"/>
</dbReference>
<organism evidence="4 5">
    <name type="scientific">Janthinobacterium fluminis</name>
    <dbReference type="NCBI Taxonomy" id="2987524"/>
    <lineage>
        <taxon>Bacteria</taxon>
        <taxon>Pseudomonadati</taxon>
        <taxon>Pseudomonadota</taxon>
        <taxon>Betaproteobacteria</taxon>
        <taxon>Burkholderiales</taxon>
        <taxon>Oxalobacteraceae</taxon>
        <taxon>Janthinobacterium</taxon>
    </lineage>
</organism>
<dbReference type="GO" id="GO:0016787">
    <property type="term" value="F:hydrolase activity"/>
    <property type="evidence" value="ECO:0007669"/>
    <property type="project" value="UniProtKB-KW"/>
</dbReference>
<dbReference type="RefSeq" id="WP_273674095.1">
    <property type="nucleotide sequence ID" value="NZ_JAQQXR010000012.1"/>
</dbReference>
<reference evidence="4 5" key="1">
    <citation type="submission" date="2022-10" db="EMBL/GenBank/DDBJ databases">
        <title>Janthinobacterium sp. hw3 Genome sequencing.</title>
        <authorList>
            <person name="Park S."/>
        </authorList>
    </citation>
    <scope>NUCLEOTIDE SEQUENCE [LARGE SCALE GENOMIC DNA]</scope>
    <source>
        <strain evidence="5">hw3</strain>
    </source>
</reference>
<accession>A0ABT5K5S7</accession>
<dbReference type="Gene3D" id="3.40.710.10">
    <property type="entry name" value="DD-peptidase/beta-lactamase superfamily"/>
    <property type="match status" value="1"/>
</dbReference>
<evidence type="ECO:0000256" key="1">
    <source>
        <dbReference type="ARBA" id="ARBA00038473"/>
    </source>
</evidence>
<evidence type="ECO:0000259" key="3">
    <source>
        <dbReference type="Pfam" id="PF00144"/>
    </source>
</evidence>
<evidence type="ECO:0000313" key="4">
    <source>
        <dbReference type="EMBL" id="MDC8760352.1"/>
    </source>
</evidence>
<dbReference type="InterPro" id="IPR051478">
    <property type="entry name" value="Beta-lactamase-like_AB/R"/>
</dbReference>
<dbReference type="Pfam" id="PF00144">
    <property type="entry name" value="Beta-lactamase"/>
    <property type="match status" value="1"/>
</dbReference>
<keyword evidence="2" id="KW-0732">Signal</keyword>
<feature type="domain" description="Beta-lactamase-related" evidence="3">
    <location>
        <begin position="37"/>
        <end position="365"/>
    </location>
</feature>
<protein>
    <submittedName>
        <fullName evidence="4">D-alanyl-D-alanine-carboxypeptidase/endopeptidase AmpH</fullName>
        <ecNumber evidence="4">3.4.-.-</ecNumber>
    </submittedName>
</protein>
<gene>
    <name evidence="4" type="primary">ampH</name>
    <name evidence="4" type="ORF">OIK44_22425</name>
</gene>
<dbReference type="SUPFAM" id="SSF56601">
    <property type="entry name" value="beta-lactamase/transpeptidase-like"/>
    <property type="match status" value="1"/>
</dbReference>
<dbReference type="Proteomes" id="UP001221208">
    <property type="component" value="Unassembled WGS sequence"/>
</dbReference>
<feature type="chain" id="PRO_5046664715" evidence="2">
    <location>
        <begin position="19"/>
        <end position="373"/>
    </location>
</feature>
<name>A0ABT5K5S7_9BURK</name>
<dbReference type="NCBIfam" id="NF007943">
    <property type="entry name" value="PRK10662.1"/>
    <property type="match status" value="1"/>
</dbReference>
<comment type="similarity">
    <text evidence="1">Belongs to the beta-lactamase family.</text>
</comment>
<comment type="caution">
    <text evidence="4">The sequence shown here is derived from an EMBL/GenBank/DDBJ whole genome shotgun (WGS) entry which is preliminary data.</text>
</comment>
<keyword evidence="5" id="KW-1185">Reference proteome</keyword>
<dbReference type="PANTHER" id="PTHR22935:SF95">
    <property type="entry name" value="BETA-LACTAMASE-LIKE 1-RELATED"/>
    <property type="match status" value="1"/>
</dbReference>
<dbReference type="EMBL" id="JAQQXR010000012">
    <property type="protein sequence ID" value="MDC8760352.1"/>
    <property type="molecule type" value="Genomic_DNA"/>
</dbReference>
<evidence type="ECO:0000313" key="5">
    <source>
        <dbReference type="Proteomes" id="UP001221208"/>
    </source>
</evidence>
<feature type="signal peptide" evidence="2">
    <location>
        <begin position="1"/>
        <end position="18"/>
    </location>
</feature>